<protein>
    <submittedName>
        <fullName evidence="2">DinB superfamily protein</fullName>
    </submittedName>
</protein>
<dbReference type="Pfam" id="PF12867">
    <property type="entry name" value="DinB_2"/>
    <property type="match status" value="1"/>
</dbReference>
<evidence type="ECO:0000313" key="2">
    <source>
        <dbReference type="EMBL" id="SDJ65697.1"/>
    </source>
</evidence>
<feature type="domain" description="DinB-like" evidence="1">
    <location>
        <begin position="24"/>
        <end position="118"/>
    </location>
</feature>
<dbReference type="OrthoDB" id="9798830at2"/>
<keyword evidence="3" id="KW-1185">Reference proteome</keyword>
<dbReference type="EMBL" id="FNFL01000001">
    <property type="protein sequence ID" value="SDJ65697.1"/>
    <property type="molecule type" value="Genomic_DNA"/>
</dbReference>
<dbReference type="Proteomes" id="UP000198694">
    <property type="component" value="Unassembled WGS sequence"/>
</dbReference>
<proteinExistence type="predicted"/>
<gene>
    <name evidence="2" type="ORF">SAMN05216243_0125</name>
</gene>
<name>A0A1G8VIG6_9BACI</name>
<organism evidence="2 3">
    <name type="scientific">Sediminibacillus albus</name>
    <dbReference type="NCBI Taxonomy" id="407036"/>
    <lineage>
        <taxon>Bacteria</taxon>
        <taxon>Bacillati</taxon>
        <taxon>Bacillota</taxon>
        <taxon>Bacilli</taxon>
        <taxon>Bacillales</taxon>
        <taxon>Bacillaceae</taxon>
        <taxon>Sediminibacillus</taxon>
    </lineage>
</organism>
<dbReference type="InterPro" id="IPR024775">
    <property type="entry name" value="DinB-like"/>
</dbReference>
<sequence>METKKILLQQFNACHQENTWFVSLQSAVKGISAEQASWKNNESANSIWEIVNHLAYYNQRGLNQFKGNPDEMPAADNNHTFNNKVALNWPDTVHSIDKLMSEWITRIEESNEEYLEKWVSELTHLALHHTYHVGQIVQIRKSMGIWDSAQGVSG</sequence>
<accession>A0A1G8VIG6</accession>
<evidence type="ECO:0000259" key="1">
    <source>
        <dbReference type="Pfam" id="PF12867"/>
    </source>
</evidence>
<dbReference type="SUPFAM" id="SSF109854">
    <property type="entry name" value="DinB/YfiT-like putative metalloenzymes"/>
    <property type="match status" value="1"/>
</dbReference>
<dbReference type="InterPro" id="IPR034660">
    <property type="entry name" value="DinB/YfiT-like"/>
</dbReference>
<reference evidence="2 3" key="1">
    <citation type="submission" date="2016-10" db="EMBL/GenBank/DDBJ databases">
        <authorList>
            <person name="de Groot N.N."/>
        </authorList>
    </citation>
    <scope>NUCLEOTIDE SEQUENCE [LARGE SCALE GENOMIC DNA]</scope>
    <source>
        <strain evidence="2 3">CGMCC 1.6502</strain>
    </source>
</reference>
<evidence type="ECO:0000313" key="3">
    <source>
        <dbReference type="Proteomes" id="UP000198694"/>
    </source>
</evidence>
<dbReference type="RefSeq" id="WP_093210274.1">
    <property type="nucleotide sequence ID" value="NZ_FNFL01000001.1"/>
</dbReference>
<dbReference type="AlphaFoldDB" id="A0A1G8VIG6"/>
<dbReference type="STRING" id="407036.SAMN05216243_0125"/>
<dbReference type="Gene3D" id="1.20.120.450">
    <property type="entry name" value="dinb family like domain"/>
    <property type="match status" value="1"/>
</dbReference>